<dbReference type="GO" id="GO:0051765">
    <property type="term" value="F:inositol tetrakisphosphate kinase activity"/>
    <property type="evidence" value="ECO:0007669"/>
    <property type="project" value="TreeGrafter"/>
</dbReference>
<dbReference type="AlphaFoldDB" id="A0AA35TFH7"/>
<evidence type="ECO:0000313" key="11">
    <source>
        <dbReference type="Proteomes" id="UP001174909"/>
    </source>
</evidence>
<evidence type="ECO:0000256" key="4">
    <source>
        <dbReference type="ARBA" id="ARBA00022777"/>
    </source>
</evidence>
<comment type="catalytic activity">
    <reaction evidence="7">
        <text>1D-myo-inositol 1,3,4,6-tetrakisphosphate + ATP = 1D-myo-inositol 1,3,4,5,6-pentakisphosphate + ADP + H(+)</text>
        <dbReference type="Rhea" id="RHEA:12717"/>
        <dbReference type="ChEBI" id="CHEBI:15378"/>
        <dbReference type="ChEBI" id="CHEBI:30616"/>
        <dbReference type="ChEBI" id="CHEBI:57660"/>
        <dbReference type="ChEBI" id="CHEBI:57733"/>
        <dbReference type="ChEBI" id="CHEBI:456216"/>
        <dbReference type="EC" id="2.7.1.140"/>
    </reaction>
</comment>
<dbReference type="SUPFAM" id="SSF56104">
    <property type="entry name" value="SAICAR synthase-like"/>
    <property type="match status" value="1"/>
</dbReference>
<keyword evidence="2 8" id="KW-0808">Transferase</keyword>
<comment type="caution">
    <text evidence="10">The sequence shown here is derived from an EMBL/GenBank/DDBJ whole genome shotgun (WGS) entry which is preliminary data.</text>
</comment>
<accession>A0AA35TFH7</accession>
<keyword evidence="3" id="KW-0547">Nucleotide-binding</keyword>
<dbReference type="PANTHER" id="PTHR12400">
    <property type="entry name" value="INOSITOL POLYPHOSPHATE KINASE"/>
    <property type="match status" value="1"/>
</dbReference>
<proteinExistence type="inferred from homology"/>
<dbReference type="PANTHER" id="PTHR12400:SF51">
    <property type="entry name" value="INOSITOL POLYPHOSPHATE MULTIKINASE"/>
    <property type="match status" value="1"/>
</dbReference>
<dbReference type="GO" id="GO:0032958">
    <property type="term" value="P:inositol phosphate biosynthetic process"/>
    <property type="evidence" value="ECO:0007669"/>
    <property type="project" value="InterPro"/>
</dbReference>
<name>A0AA35TFH7_GEOBA</name>
<dbReference type="EMBL" id="CASHTH010003580">
    <property type="protein sequence ID" value="CAI8046653.1"/>
    <property type="molecule type" value="Genomic_DNA"/>
</dbReference>
<evidence type="ECO:0000256" key="8">
    <source>
        <dbReference type="RuleBase" id="RU363090"/>
    </source>
</evidence>
<dbReference type="Pfam" id="PF03770">
    <property type="entry name" value="IPK"/>
    <property type="match status" value="1"/>
</dbReference>
<organism evidence="10 11">
    <name type="scientific">Geodia barretti</name>
    <name type="common">Barrett's horny sponge</name>
    <dbReference type="NCBI Taxonomy" id="519541"/>
    <lineage>
        <taxon>Eukaryota</taxon>
        <taxon>Metazoa</taxon>
        <taxon>Porifera</taxon>
        <taxon>Demospongiae</taxon>
        <taxon>Heteroscleromorpha</taxon>
        <taxon>Tetractinellida</taxon>
        <taxon>Astrophorina</taxon>
        <taxon>Geodiidae</taxon>
        <taxon>Geodia</taxon>
    </lineage>
</organism>
<sequence length="346" mass="38360">MALVSAGGMGEAVLGYGDDGIASETARDVGRLTSGAKEIRLVAGLQQPEHEDKEGRRGRGVRVLMGEPDAGDGDANRREVGRLVQHHLLNVGLDSDLISKAARLANGSAAHPDSAEGKPDLPLANGVTAEKGGSHASNPGSPDQLVEMAIKCLDDKVDRGNLTLEALELLRLVPEGYIPLPHQVGGHRHVDGKLGFLRRKGQEDILYKPVQPGIKGTIEVQFYETLFGEEDLPGEVVALRQLVPGYYHKETIRDRAGNLHEFLKLEDITHRYKKPCILDVKVGRRVWDDFAEKDKIDREKKKYPAQETLGYRIIGMRVNQRDYWDLSYAYTRIIGMRVNQRDLSYT</sequence>
<keyword evidence="5" id="KW-0067">ATP-binding</keyword>
<dbReference type="InterPro" id="IPR038286">
    <property type="entry name" value="IPK_sf"/>
</dbReference>
<feature type="region of interest" description="Disordered" evidence="9">
    <location>
        <begin position="108"/>
        <end position="142"/>
    </location>
</feature>
<evidence type="ECO:0000256" key="9">
    <source>
        <dbReference type="SAM" id="MobiDB-lite"/>
    </source>
</evidence>
<evidence type="ECO:0000256" key="2">
    <source>
        <dbReference type="ARBA" id="ARBA00022679"/>
    </source>
</evidence>
<evidence type="ECO:0000256" key="1">
    <source>
        <dbReference type="ARBA" id="ARBA00007374"/>
    </source>
</evidence>
<dbReference type="GO" id="GO:0005524">
    <property type="term" value="F:ATP binding"/>
    <property type="evidence" value="ECO:0007669"/>
    <property type="project" value="UniProtKB-KW"/>
</dbReference>
<dbReference type="GO" id="GO:0008440">
    <property type="term" value="F:inositol-1,4,5-trisphosphate 3-kinase activity"/>
    <property type="evidence" value="ECO:0007669"/>
    <property type="project" value="TreeGrafter"/>
</dbReference>
<dbReference type="EC" id="2.7.-.-" evidence="8"/>
<dbReference type="InterPro" id="IPR005522">
    <property type="entry name" value="IPK"/>
</dbReference>
<gene>
    <name evidence="10" type="ORF">GBAR_LOCUS25802</name>
</gene>
<dbReference type="Proteomes" id="UP001174909">
    <property type="component" value="Unassembled WGS sequence"/>
</dbReference>
<evidence type="ECO:0000256" key="5">
    <source>
        <dbReference type="ARBA" id="ARBA00022840"/>
    </source>
</evidence>
<keyword evidence="4 8" id="KW-0418">Kinase</keyword>
<evidence type="ECO:0000256" key="6">
    <source>
        <dbReference type="ARBA" id="ARBA00036164"/>
    </source>
</evidence>
<evidence type="ECO:0000256" key="7">
    <source>
        <dbReference type="ARBA" id="ARBA00036525"/>
    </source>
</evidence>
<evidence type="ECO:0000256" key="3">
    <source>
        <dbReference type="ARBA" id="ARBA00022741"/>
    </source>
</evidence>
<dbReference type="GO" id="GO:0005634">
    <property type="term" value="C:nucleus"/>
    <property type="evidence" value="ECO:0007669"/>
    <property type="project" value="TreeGrafter"/>
</dbReference>
<comment type="similarity">
    <text evidence="1 8">Belongs to the inositol phosphokinase (IPK) family.</text>
</comment>
<dbReference type="Gene3D" id="3.30.470.160">
    <property type="entry name" value="Inositol polyphosphate kinase"/>
    <property type="match status" value="1"/>
</dbReference>
<evidence type="ECO:0000313" key="10">
    <source>
        <dbReference type="EMBL" id="CAI8046653.1"/>
    </source>
</evidence>
<dbReference type="GO" id="GO:0005737">
    <property type="term" value="C:cytoplasm"/>
    <property type="evidence" value="ECO:0007669"/>
    <property type="project" value="TreeGrafter"/>
</dbReference>
<protein>
    <recommendedName>
        <fullName evidence="8">Kinase</fullName>
        <ecNumber evidence="8">2.7.-.-</ecNumber>
    </recommendedName>
</protein>
<keyword evidence="11" id="KW-1185">Reference proteome</keyword>
<reference evidence="10" key="1">
    <citation type="submission" date="2023-03" db="EMBL/GenBank/DDBJ databases">
        <authorList>
            <person name="Steffen K."/>
            <person name="Cardenas P."/>
        </authorList>
    </citation>
    <scope>NUCLEOTIDE SEQUENCE</scope>
</reference>
<comment type="catalytic activity">
    <reaction evidence="6">
        <text>1D-myo-inositol 1,4,5-trisphosphate + 2 ATP = 1D-myo-inositol 1,3,4,5,6-pentakisphosphate + 2 ADP + 2 H(+)</text>
        <dbReference type="Rhea" id="RHEA:32359"/>
        <dbReference type="ChEBI" id="CHEBI:15378"/>
        <dbReference type="ChEBI" id="CHEBI:30616"/>
        <dbReference type="ChEBI" id="CHEBI:57733"/>
        <dbReference type="ChEBI" id="CHEBI:203600"/>
        <dbReference type="ChEBI" id="CHEBI:456216"/>
        <dbReference type="EC" id="2.7.1.151"/>
    </reaction>
</comment>